<comment type="caution">
    <text evidence="1">The sequence shown here is derived from an EMBL/GenBank/DDBJ whole genome shotgun (WGS) entry which is preliminary data.</text>
</comment>
<keyword evidence="2" id="KW-1185">Reference proteome</keyword>
<dbReference type="EMBL" id="JAPWDO010000007">
    <property type="protein sequence ID" value="KAJ5462331.1"/>
    <property type="molecule type" value="Genomic_DNA"/>
</dbReference>
<dbReference type="AlphaFoldDB" id="A0A9W9WHS3"/>
<reference evidence="1" key="1">
    <citation type="submission" date="2022-12" db="EMBL/GenBank/DDBJ databases">
        <authorList>
            <person name="Petersen C."/>
        </authorList>
    </citation>
    <scope>NUCLEOTIDE SEQUENCE</scope>
    <source>
        <strain evidence="1">IBT 17660</strain>
    </source>
</reference>
<sequence length="70" mass="7019">MAVSGGVYPMDHAMGYPAGTIPIVSGHSIADVQAGEPDEPGEPGEPGNLVKLGGDLRVSPVLAAHEAIQS</sequence>
<dbReference type="Proteomes" id="UP001147760">
    <property type="component" value="Unassembled WGS sequence"/>
</dbReference>
<protein>
    <submittedName>
        <fullName evidence="1">Uncharacterized protein</fullName>
    </submittedName>
</protein>
<reference evidence="1" key="2">
    <citation type="journal article" date="2023" name="IMA Fungus">
        <title>Comparative genomic study of the Penicillium genus elucidates a diverse pangenome and 15 lateral gene transfer events.</title>
        <authorList>
            <person name="Petersen C."/>
            <person name="Sorensen T."/>
            <person name="Nielsen M.R."/>
            <person name="Sondergaard T.E."/>
            <person name="Sorensen J.L."/>
            <person name="Fitzpatrick D.A."/>
            <person name="Frisvad J.C."/>
            <person name="Nielsen K.L."/>
        </authorList>
    </citation>
    <scope>NUCLEOTIDE SEQUENCE</scope>
    <source>
        <strain evidence="1">IBT 17660</strain>
    </source>
</reference>
<organism evidence="1 2">
    <name type="scientific">Penicillium desertorum</name>
    <dbReference type="NCBI Taxonomy" id="1303715"/>
    <lineage>
        <taxon>Eukaryota</taxon>
        <taxon>Fungi</taxon>
        <taxon>Dikarya</taxon>
        <taxon>Ascomycota</taxon>
        <taxon>Pezizomycotina</taxon>
        <taxon>Eurotiomycetes</taxon>
        <taxon>Eurotiomycetidae</taxon>
        <taxon>Eurotiales</taxon>
        <taxon>Aspergillaceae</taxon>
        <taxon>Penicillium</taxon>
    </lineage>
</organism>
<accession>A0A9W9WHS3</accession>
<name>A0A9W9WHS3_9EURO</name>
<evidence type="ECO:0000313" key="2">
    <source>
        <dbReference type="Proteomes" id="UP001147760"/>
    </source>
</evidence>
<evidence type="ECO:0000313" key="1">
    <source>
        <dbReference type="EMBL" id="KAJ5462331.1"/>
    </source>
</evidence>
<proteinExistence type="predicted"/>
<gene>
    <name evidence="1" type="ORF">N7530_010536</name>
</gene>